<keyword evidence="1" id="KW-0808">Transferase</keyword>
<name>A0A914WI58_9BILA</name>
<feature type="compositionally biased region" description="Polar residues" evidence="5">
    <location>
        <begin position="40"/>
        <end position="55"/>
    </location>
</feature>
<dbReference type="PROSITE" id="PS50011">
    <property type="entry name" value="PROTEIN_KINASE_DOM"/>
    <property type="match status" value="1"/>
</dbReference>
<keyword evidence="4" id="KW-0067">ATP-binding</keyword>
<organism evidence="7 8">
    <name type="scientific">Plectus sambesii</name>
    <dbReference type="NCBI Taxonomy" id="2011161"/>
    <lineage>
        <taxon>Eukaryota</taxon>
        <taxon>Metazoa</taxon>
        <taxon>Ecdysozoa</taxon>
        <taxon>Nematoda</taxon>
        <taxon>Chromadorea</taxon>
        <taxon>Plectida</taxon>
        <taxon>Plectina</taxon>
        <taxon>Plectoidea</taxon>
        <taxon>Plectidae</taxon>
        <taxon>Plectus</taxon>
    </lineage>
</organism>
<evidence type="ECO:0000256" key="4">
    <source>
        <dbReference type="ARBA" id="ARBA00022840"/>
    </source>
</evidence>
<dbReference type="PANTHER" id="PTHR48016">
    <property type="entry name" value="MAP KINASE KINASE KINASE SSK2-RELATED-RELATED"/>
    <property type="match status" value="1"/>
</dbReference>
<dbReference type="PROSITE" id="PS00108">
    <property type="entry name" value="PROTEIN_KINASE_ST"/>
    <property type="match status" value="1"/>
</dbReference>
<protein>
    <submittedName>
        <fullName evidence="8">Protein kinase domain-containing protein</fullName>
    </submittedName>
</protein>
<keyword evidence="2" id="KW-0547">Nucleotide-binding</keyword>
<reference evidence="8" key="1">
    <citation type="submission" date="2022-11" db="UniProtKB">
        <authorList>
            <consortium name="WormBaseParasite"/>
        </authorList>
    </citation>
    <scope>IDENTIFICATION</scope>
</reference>
<feature type="region of interest" description="Disordered" evidence="5">
    <location>
        <begin position="28"/>
        <end position="55"/>
    </location>
</feature>
<dbReference type="WBParaSite" id="PSAMB.scaffold430size51594.g5663.t1">
    <property type="protein sequence ID" value="PSAMB.scaffold430size51594.g5663.t1"/>
    <property type="gene ID" value="PSAMB.scaffold430size51594.g5663"/>
</dbReference>
<evidence type="ECO:0000313" key="8">
    <source>
        <dbReference type="WBParaSite" id="PSAMB.scaffold430size51594.g5663.t1"/>
    </source>
</evidence>
<dbReference type="SMART" id="SM00220">
    <property type="entry name" value="S_TKc"/>
    <property type="match status" value="1"/>
</dbReference>
<accession>A0A914WI58</accession>
<dbReference type="GO" id="GO:0004672">
    <property type="term" value="F:protein kinase activity"/>
    <property type="evidence" value="ECO:0007669"/>
    <property type="project" value="InterPro"/>
</dbReference>
<evidence type="ECO:0000259" key="6">
    <source>
        <dbReference type="PROSITE" id="PS50011"/>
    </source>
</evidence>
<keyword evidence="3" id="KW-0418">Kinase</keyword>
<dbReference type="InterPro" id="IPR011009">
    <property type="entry name" value="Kinase-like_dom_sf"/>
</dbReference>
<dbReference type="AlphaFoldDB" id="A0A914WI58"/>
<dbReference type="PANTHER" id="PTHR48016:SF56">
    <property type="entry name" value="MAPKK KINASE"/>
    <property type="match status" value="1"/>
</dbReference>
<evidence type="ECO:0000256" key="2">
    <source>
        <dbReference type="ARBA" id="ARBA00022741"/>
    </source>
</evidence>
<proteinExistence type="predicted"/>
<dbReference type="InterPro" id="IPR050538">
    <property type="entry name" value="MAP_kinase_kinase_kinase"/>
</dbReference>
<dbReference type="InterPro" id="IPR008271">
    <property type="entry name" value="Ser/Thr_kinase_AS"/>
</dbReference>
<dbReference type="InterPro" id="IPR000719">
    <property type="entry name" value="Prot_kinase_dom"/>
</dbReference>
<dbReference type="SUPFAM" id="SSF56112">
    <property type="entry name" value="Protein kinase-like (PK-like)"/>
    <property type="match status" value="1"/>
</dbReference>
<evidence type="ECO:0000256" key="1">
    <source>
        <dbReference type="ARBA" id="ARBA00022679"/>
    </source>
</evidence>
<dbReference type="GO" id="GO:0005524">
    <property type="term" value="F:ATP binding"/>
    <property type="evidence" value="ECO:0007669"/>
    <property type="project" value="UniProtKB-KW"/>
</dbReference>
<evidence type="ECO:0000256" key="5">
    <source>
        <dbReference type="SAM" id="MobiDB-lite"/>
    </source>
</evidence>
<sequence>MVIQHAEQKYLPKLDDLLHSEFEEADNSNFLSPRNPMAIPSNNGRRSSLNGFRSTPPSSNFHDLYIFDQPRIVKMALDTQSNIEWMPEYMEKLEEIGRGSFGTVHKCHDTKHKRFFVSKEINTRNFMHKDVAKNEIDILKDLNHPHIVSYHGAAINQDLIVIFLEYMSGSSLLQNLKQRGPLTEESVVKCSIQVAQGLEYIHSKDIVHIDIKCENLLLDFNHDNVKICDFGCAIRKVSNGRIAYFDAFDARIGVSAHWTAPEILTFEEFDQSADIWSAGCTIVEMLTCKPPYSRLSEDDVRASVEGRTLSYDPNDLIPSASDSMKMLLTELLQIERDKRLQSGSEVVQKFRDMFPQ</sequence>
<keyword evidence="7" id="KW-1185">Reference proteome</keyword>
<evidence type="ECO:0000256" key="3">
    <source>
        <dbReference type="ARBA" id="ARBA00022777"/>
    </source>
</evidence>
<dbReference type="Gene3D" id="1.10.510.10">
    <property type="entry name" value="Transferase(Phosphotransferase) domain 1"/>
    <property type="match status" value="1"/>
</dbReference>
<evidence type="ECO:0000313" key="7">
    <source>
        <dbReference type="Proteomes" id="UP000887566"/>
    </source>
</evidence>
<feature type="domain" description="Protein kinase" evidence="6">
    <location>
        <begin position="90"/>
        <end position="351"/>
    </location>
</feature>
<dbReference type="Proteomes" id="UP000887566">
    <property type="component" value="Unplaced"/>
</dbReference>
<dbReference type="Pfam" id="PF00069">
    <property type="entry name" value="Pkinase"/>
    <property type="match status" value="1"/>
</dbReference>